<dbReference type="InterPro" id="IPR019414">
    <property type="entry name" value="Rtp1_C2"/>
</dbReference>
<evidence type="ECO:0000259" key="4">
    <source>
        <dbReference type="Pfam" id="PF10363"/>
    </source>
</evidence>
<organism evidence="6 7">
    <name type="scientific">Rasamsonia emersonii (strain ATCC 16479 / CBS 393.64 / IMI 116815)</name>
    <dbReference type="NCBI Taxonomy" id="1408163"/>
    <lineage>
        <taxon>Eukaryota</taxon>
        <taxon>Fungi</taxon>
        <taxon>Dikarya</taxon>
        <taxon>Ascomycota</taxon>
        <taxon>Pezizomycotina</taxon>
        <taxon>Eurotiomycetes</taxon>
        <taxon>Eurotiomycetidae</taxon>
        <taxon>Eurotiales</taxon>
        <taxon>Trichocomaceae</taxon>
        <taxon>Rasamsonia</taxon>
    </lineage>
</organism>
<evidence type="ECO:0000259" key="3">
    <source>
        <dbReference type="Pfam" id="PF10304"/>
    </source>
</evidence>
<accession>A0A0F4Z137</accession>
<dbReference type="SUPFAM" id="SSF48371">
    <property type="entry name" value="ARM repeat"/>
    <property type="match status" value="1"/>
</dbReference>
<dbReference type="Pfam" id="PF10363">
    <property type="entry name" value="RTP1_C1"/>
    <property type="match status" value="1"/>
</dbReference>
<dbReference type="PANTHER" id="PTHR20959:SF1">
    <property type="entry name" value="TRANSPORT AND GOLGI ORGANIZATION PROTEIN 6 HOMOLOG"/>
    <property type="match status" value="1"/>
</dbReference>
<dbReference type="Proteomes" id="UP000053958">
    <property type="component" value="Unassembled WGS sequence"/>
</dbReference>
<gene>
    <name evidence="6" type="ORF">T310_1897</name>
</gene>
<dbReference type="AlphaFoldDB" id="A0A0F4Z137"/>
<comment type="caution">
    <text evidence="6">The sequence shown here is derived from an EMBL/GenBank/DDBJ whole genome shotgun (WGS) entry which is preliminary data.</text>
</comment>
<reference evidence="6 7" key="1">
    <citation type="submission" date="2015-04" db="EMBL/GenBank/DDBJ databases">
        <authorList>
            <person name="Heijne W.H."/>
            <person name="Fedorova N.D."/>
            <person name="Nierman W.C."/>
            <person name="Vollebregt A.W."/>
            <person name="Zhao Z."/>
            <person name="Wu L."/>
            <person name="Kumar M."/>
            <person name="Stam H."/>
            <person name="van den Berg M.A."/>
            <person name="Pel H.J."/>
        </authorList>
    </citation>
    <scope>NUCLEOTIDE SEQUENCE [LARGE SCALE GENOMIC DNA]</scope>
    <source>
        <strain evidence="6 7">CBS 393.64</strain>
    </source>
</reference>
<evidence type="ECO:0000256" key="2">
    <source>
        <dbReference type="SAM" id="MobiDB-lite"/>
    </source>
</evidence>
<dbReference type="GeneID" id="25314248"/>
<feature type="domain" description="TANGO6 HEAT repeat" evidence="5">
    <location>
        <begin position="285"/>
        <end position="528"/>
    </location>
</feature>
<dbReference type="GO" id="GO:0009306">
    <property type="term" value="P:protein secretion"/>
    <property type="evidence" value="ECO:0007669"/>
    <property type="project" value="TreeGrafter"/>
</dbReference>
<proteinExistence type="inferred from homology"/>
<dbReference type="InterPro" id="IPR016024">
    <property type="entry name" value="ARM-type_fold"/>
</dbReference>
<dbReference type="InterPro" id="IPR039600">
    <property type="entry name" value="TANGO6/Rtp1"/>
</dbReference>
<dbReference type="Pfam" id="PF10304">
    <property type="entry name" value="RTP1_C2"/>
    <property type="match status" value="1"/>
</dbReference>
<protein>
    <submittedName>
        <fullName evidence="6">Protein required for cell viability</fullName>
    </submittedName>
</protein>
<evidence type="ECO:0000256" key="1">
    <source>
        <dbReference type="ARBA" id="ARBA00005724"/>
    </source>
</evidence>
<comment type="similarity">
    <text evidence="1">Belongs to the Tango6 family.</text>
</comment>
<feature type="domain" description="RNA polymerase II assembly factor Rtp1 C-terminal" evidence="4">
    <location>
        <begin position="744"/>
        <end position="859"/>
    </location>
</feature>
<dbReference type="InterPro" id="IPR019451">
    <property type="entry name" value="Rtp1_C1"/>
</dbReference>
<dbReference type="InterPro" id="IPR057407">
    <property type="entry name" value="HEAT_TANGO6"/>
</dbReference>
<feature type="domain" description="RNA polymerase II assembly factor Rtp1 C-terminal" evidence="3">
    <location>
        <begin position="1067"/>
        <end position="1100"/>
    </location>
</feature>
<feature type="compositionally biased region" description="Acidic residues" evidence="2">
    <location>
        <begin position="930"/>
        <end position="941"/>
    </location>
</feature>
<feature type="region of interest" description="Disordered" evidence="2">
    <location>
        <begin position="876"/>
        <end position="943"/>
    </location>
</feature>
<name>A0A0F4Z137_RASE3</name>
<dbReference type="EMBL" id="LASV01000075">
    <property type="protein sequence ID" value="KKA24085.1"/>
    <property type="molecule type" value="Genomic_DNA"/>
</dbReference>
<evidence type="ECO:0000313" key="6">
    <source>
        <dbReference type="EMBL" id="KKA24085.1"/>
    </source>
</evidence>
<keyword evidence="7" id="KW-1185">Reference proteome</keyword>
<sequence>MTDSKSLREIFDAANEFLRPVLKRGTHSDEIRNARGNSLVEILGRHLSPQVQEEDSLRSLVIEKALLILTDIHLGFATSVENEESFLSADPQTQDAALEDAKRRQGIYPSLSQGVGVPLEKRVISSLPTGVIAKQASVSATNKLQNESLLHRIITPLVDILFDERPGIQPLVRGRILSDILCGSADLAFNSQSLTQEKKDSRSAISYAKNDGRTSTSVLLPMLSAFLRPDAASWFKSVISTRISQIPLRDDGVVQTIFFLASQFAPSLGQDSQEPSSQGPPITVQAIMQTSKLLSSVPQGMDPAAYFHNIAPKLLALLDGNDPDLKRTAAYVVGSGILGKKQYGAPGGIGHSIFVEPLFKAVTAELDDSSRRWLRSFAPPAGDVSPRDTEDISQGDIMVDEPELSLAIERLATLSLQHPNPGLVKRLVHPILLPLWGLACYTQEKNKKAWHEKVFSIIQTYFSLSAGLQPLKKIVDNLLWNGGPTWTYRPGRNGGISLHKRSDSSFNVVQLVESLDSRAENFSKLLGSDPQSEERTGDIFLYVSQKWLITPSRKQPALNEIKIMRDEEAESEFMTQKLVSAKIAEKLLDDFKDTLSRHPLRVLELVQQLIESELIVAEERERRRRARRSGKASLESLANIVSREEDGSATEGDQAESAESLSATFSLLSTILASPDFSMSKALLPILEKIKSQLDQLLPSLPPSLSTPGNTSSMLLELHISFPEGQKDSKQAPSAQASDLETHRQALKNISSSLPPVQAEGLSLLSNLIAKSSPVLDIPSTLSLLLSIVTEQSSESAAKEEFVYLNAIKLIGNLASKHPRTVVKTLVERYADKNEERTLDQRLKVGEALLRTIQDLGEALVGETAQIIGEGMIAVAGRRGRKPEAHKARKRQLEKERREKEREEREVAMPPGWKISSPALSKPEEKQTYPEDDDSETETPEQAEYSAKILAAWAAGSAADLEPDDLRVRASAISILATAIQTNLLALGPSIASSAVDLALSTLTHEPGPESAILRRASVVLLLDLLKAMDSARENRKNGNLGFGFSLADNKDGTDVSGSRGPATIGNIPTMLRSLAFVESRETDGVVRGHIRVLIESLEAWMEKSLLWGIGVHSQDNNINNEPRLELGDRIAGLDIDPLAGRDGDRRAKPRIEEIE</sequence>
<dbReference type="OrthoDB" id="39591at2759"/>
<evidence type="ECO:0000313" key="7">
    <source>
        <dbReference type="Proteomes" id="UP000053958"/>
    </source>
</evidence>
<dbReference type="PANTHER" id="PTHR20959">
    <property type="entry name" value="TRANSPORT AND GOLGI ORGANIZATION PROTEIN 6 FAMILY MEMBER"/>
    <property type="match status" value="1"/>
</dbReference>
<evidence type="ECO:0000259" key="5">
    <source>
        <dbReference type="Pfam" id="PF23565"/>
    </source>
</evidence>
<feature type="compositionally biased region" description="Basic and acidic residues" evidence="2">
    <location>
        <begin position="882"/>
        <end position="907"/>
    </location>
</feature>
<dbReference type="Pfam" id="PF23565">
    <property type="entry name" value="ARM_TANGO6"/>
    <property type="match status" value="1"/>
</dbReference>
<dbReference type="RefSeq" id="XP_013330697.1">
    <property type="nucleotide sequence ID" value="XM_013475243.1"/>
</dbReference>